<dbReference type="PROSITE" id="PS52016">
    <property type="entry name" value="TONB_DEPENDENT_REC_3"/>
    <property type="match status" value="1"/>
</dbReference>
<keyword evidence="7 8" id="KW-0998">Cell outer membrane</keyword>
<dbReference type="InterPro" id="IPR008969">
    <property type="entry name" value="CarboxyPept-like_regulatory"/>
</dbReference>
<proteinExistence type="inferred from homology"/>
<dbReference type="GO" id="GO:0015344">
    <property type="term" value="F:siderophore uptake transmembrane transporter activity"/>
    <property type="evidence" value="ECO:0007669"/>
    <property type="project" value="TreeGrafter"/>
</dbReference>
<dbReference type="AlphaFoldDB" id="A0AA37QLS0"/>
<evidence type="ECO:0000256" key="5">
    <source>
        <dbReference type="ARBA" id="ARBA00023077"/>
    </source>
</evidence>
<feature type="domain" description="TonB-dependent receptor-like beta-barrel" evidence="10">
    <location>
        <begin position="312"/>
        <end position="764"/>
    </location>
</feature>
<dbReference type="Proteomes" id="UP001161325">
    <property type="component" value="Unassembled WGS sequence"/>
</dbReference>
<dbReference type="Pfam" id="PF00593">
    <property type="entry name" value="TonB_dep_Rec_b-barrel"/>
    <property type="match status" value="1"/>
</dbReference>
<feature type="domain" description="TonB-dependent receptor plug" evidence="11">
    <location>
        <begin position="98"/>
        <end position="200"/>
    </location>
</feature>
<dbReference type="InterPro" id="IPR039426">
    <property type="entry name" value="TonB-dep_rcpt-like"/>
</dbReference>
<evidence type="ECO:0000256" key="1">
    <source>
        <dbReference type="ARBA" id="ARBA00004571"/>
    </source>
</evidence>
<dbReference type="Gene3D" id="2.40.170.20">
    <property type="entry name" value="TonB-dependent receptor, beta-barrel domain"/>
    <property type="match status" value="1"/>
</dbReference>
<keyword evidence="6 8" id="KW-0472">Membrane</keyword>
<dbReference type="GO" id="GO:0044718">
    <property type="term" value="P:siderophore transmembrane transport"/>
    <property type="evidence" value="ECO:0007669"/>
    <property type="project" value="TreeGrafter"/>
</dbReference>
<dbReference type="Pfam" id="PF07715">
    <property type="entry name" value="Plug"/>
    <property type="match status" value="1"/>
</dbReference>
<evidence type="ECO:0000256" key="8">
    <source>
        <dbReference type="PROSITE-ProRule" id="PRU01360"/>
    </source>
</evidence>
<evidence type="ECO:0000256" key="6">
    <source>
        <dbReference type="ARBA" id="ARBA00023136"/>
    </source>
</evidence>
<sequence>MVDAAGAPVRHAEVVVRQERTGAERAAAVDAEGRYTLRPLAAGTYTLRVRAVGYQPVTHPLGALAAGETRELDVRLTSAATALTQQVVTATRSPVSIAAVPGAVTVVTRGQIEAQTKTAPRLGPMLAQLVPGLGAATENLSNFGQNIRGRAILVLVDGVPQSTSRNVSRDFINIDPAMVERVEVVRGATSVYGNGATGGVINIITRRGDGEAQGGALRFGTDLSTEASLSNLGGAGLGPRVAQRVSGRRGAWDFIASGALARTGALFDAEGDRVPPDPTGQGGFAETNNADLFGKAGYAFGAARAQRLELSANHFRSRQATDLASDFSINALPAYQQKSRTISGLELPNPQGTRNTMLNAEYTHARLGALFGSRVQAQAYARDYHTVFRPFDDRRYRTVAATATTPARREYAGGYVMQTYVNSAKAGGRLQVETPLVKRLAASALWGADYTGETTEQPVHLYDSTAFDASSGRVFEQAGGAPFVPPLDLRTLGLFAQLAVNPVDRVTLRGGVRHERASVSVDDFTALNGVAITGGTLRSRPVLFNAGAVVRVTEAVNAFANYSEGFSLADVGLVIRTPPAGFRLGDREADPQQVDQVEAGVRGSWRRVQASATAFRNTSELGTSVGANLQVVRAPERVRGVELTLDGQPVDRVSLGATYTRSEGEFWTRVGADSVWQPLNSFRIQPAKLTAHVEHQTLPRWRNRVQVLHSGARDRAYEAFLARPGVNPAVPAFGERRVASYTLVDLLSTADVGRGTLSVGVRNLLNRQYFPIVSQLMPVGNVSYSAAPGATLSVGYSVSY</sequence>
<dbReference type="InterPro" id="IPR037066">
    <property type="entry name" value="Plug_dom_sf"/>
</dbReference>
<evidence type="ECO:0000256" key="4">
    <source>
        <dbReference type="ARBA" id="ARBA00022692"/>
    </source>
</evidence>
<keyword evidence="13" id="KW-1185">Reference proteome</keyword>
<gene>
    <name evidence="12" type="ORF">rosag_46910</name>
</gene>
<protein>
    <submittedName>
        <fullName evidence="12">Siderophore receptor</fullName>
    </submittedName>
</protein>
<keyword evidence="12" id="KW-0675">Receptor</keyword>
<evidence type="ECO:0000256" key="2">
    <source>
        <dbReference type="ARBA" id="ARBA00022448"/>
    </source>
</evidence>
<dbReference type="InterPro" id="IPR000531">
    <property type="entry name" value="Beta-barrel_TonB"/>
</dbReference>
<dbReference type="PANTHER" id="PTHR30069:SF42">
    <property type="entry name" value="FERRIC AEROBACTIN RECEPTOR"/>
    <property type="match status" value="1"/>
</dbReference>
<evidence type="ECO:0000313" key="12">
    <source>
        <dbReference type="EMBL" id="GLC28178.1"/>
    </source>
</evidence>
<keyword evidence="5 9" id="KW-0798">TonB box</keyword>
<evidence type="ECO:0000259" key="11">
    <source>
        <dbReference type="Pfam" id="PF07715"/>
    </source>
</evidence>
<dbReference type="Gene3D" id="2.170.130.10">
    <property type="entry name" value="TonB-dependent receptor, plug domain"/>
    <property type="match status" value="1"/>
</dbReference>
<evidence type="ECO:0000256" key="3">
    <source>
        <dbReference type="ARBA" id="ARBA00022452"/>
    </source>
</evidence>
<evidence type="ECO:0000256" key="7">
    <source>
        <dbReference type="ARBA" id="ARBA00023237"/>
    </source>
</evidence>
<evidence type="ECO:0000256" key="9">
    <source>
        <dbReference type="RuleBase" id="RU003357"/>
    </source>
</evidence>
<dbReference type="GO" id="GO:0009279">
    <property type="term" value="C:cell outer membrane"/>
    <property type="evidence" value="ECO:0007669"/>
    <property type="project" value="UniProtKB-SubCell"/>
</dbReference>
<evidence type="ECO:0000259" key="10">
    <source>
        <dbReference type="Pfam" id="PF00593"/>
    </source>
</evidence>
<keyword evidence="4 8" id="KW-0812">Transmembrane</keyword>
<dbReference type="Gene3D" id="2.60.40.1120">
    <property type="entry name" value="Carboxypeptidase-like, regulatory domain"/>
    <property type="match status" value="1"/>
</dbReference>
<dbReference type="EMBL" id="BRXS01000008">
    <property type="protein sequence ID" value="GLC28178.1"/>
    <property type="molecule type" value="Genomic_DNA"/>
</dbReference>
<accession>A0AA37QLS0</accession>
<evidence type="ECO:0000313" key="13">
    <source>
        <dbReference type="Proteomes" id="UP001161325"/>
    </source>
</evidence>
<organism evidence="12 13">
    <name type="scientific">Roseisolibacter agri</name>
    <dbReference type="NCBI Taxonomy" id="2014610"/>
    <lineage>
        <taxon>Bacteria</taxon>
        <taxon>Pseudomonadati</taxon>
        <taxon>Gemmatimonadota</taxon>
        <taxon>Gemmatimonadia</taxon>
        <taxon>Gemmatimonadales</taxon>
        <taxon>Gemmatimonadaceae</taxon>
        <taxon>Roseisolibacter</taxon>
    </lineage>
</organism>
<dbReference type="SUPFAM" id="SSF56935">
    <property type="entry name" value="Porins"/>
    <property type="match status" value="1"/>
</dbReference>
<dbReference type="PANTHER" id="PTHR30069">
    <property type="entry name" value="TONB-DEPENDENT OUTER MEMBRANE RECEPTOR"/>
    <property type="match status" value="1"/>
</dbReference>
<name>A0AA37QLS0_9BACT</name>
<dbReference type="Pfam" id="PF13620">
    <property type="entry name" value="CarboxypepD_reg"/>
    <property type="match status" value="1"/>
</dbReference>
<keyword evidence="3 8" id="KW-1134">Transmembrane beta strand</keyword>
<reference evidence="12" key="1">
    <citation type="submission" date="2022-08" db="EMBL/GenBank/DDBJ databases">
        <title>Draft genome sequencing of Roseisolibacter agri AW1220.</title>
        <authorList>
            <person name="Tobiishi Y."/>
            <person name="Tonouchi A."/>
        </authorList>
    </citation>
    <scope>NUCLEOTIDE SEQUENCE</scope>
    <source>
        <strain evidence="12">AW1220</strain>
    </source>
</reference>
<dbReference type="CDD" id="cd01347">
    <property type="entry name" value="ligand_gated_channel"/>
    <property type="match status" value="1"/>
</dbReference>
<comment type="similarity">
    <text evidence="8 9">Belongs to the TonB-dependent receptor family.</text>
</comment>
<comment type="caution">
    <text evidence="12">The sequence shown here is derived from an EMBL/GenBank/DDBJ whole genome shotgun (WGS) entry which is preliminary data.</text>
</comment>
<dbReference type="SUPFAM" id="SSF49464">
    <property type="entry name" value="Carboxypeptidase regulatory domain-like"/>
    <property type="match status" value="1"/>
</dbReference>
<comment type="subcellular location">
    <subcellularLocation>
        <location evidence="1 8">Cell outer membrane</location>
        <topology evidence="1 8">Multi-pass membrane protein</topology>
    </subcellularLocation>
</comment>
<dbReference type="InterPro" id="IPR012910">
    <property type="entry name" value="Plug_dom"/>
</dbReference>
<dbReference type="InterPro" id="IPR036942">
    <property type="entry name" value="Beta-barrel_TonB_sf"/>
</dbReference>
<keyword evidence="2 8" id="KW-0813">Transport</keyword>